<evidence type="ECO:0000313" key="2">
    <source>
        <dbReference type="Proteomes" id="UP000009045"/>
    </source>
</evidence>
<sequence>MTSTILPSKVFQGVAKRSDMFRLFDRHAKRPDRVYGDQSAIHTGGWFEIDEISCTYLDILPPLWMRGPIFAMRESMTGSVTSVFFAVRIDGAVRYFHTYCDLSDPGEVEAMRLAIVTRETRPLRAMSREERLEHIWSTTTDDYRGYAGDR</sequence>
<dbReference type="Pfam" id="PF07215">
    <property type="entry name" value="DUF1419"/>
    <property type="match status" value="1"/>
</dbReference>
<dbReference type="AlphaFoldDB" id="A4KVF2"/>
<gene>
    <name evidence="1" type="primary">orf47</name>
</gene>
<geneLocation type="plasmid" evidence="1 2">
    <name>pSmeSM11b</name>
</geneLocation>
<organism evidence="1 2">
    <name type="scientific">Sinorhizobium meliloti (strain SM11)</name>
    <dbReference type="NCBI Taxonomy" id="707241"/>
    <lineage>
        <taxon>Bacteria</taxon>
        <taxon>Pseudomonadati</taxon>
        <taxon>Pseudomonadota</taxon>
        <taxon>Alphaproteobacteria</taxon>
        <taxon>Hyphomicrobiales</taxon>
        <taxon>Rhizobiaceae</taxon>
        <taxon>Sinorhizobium/Ensifer group</taxon>
        <taxon>Sinorhizobium</taxon>
    </lineage>
</organism>
<evidence type="ECO:0008006" key="3">
    <source>
        <dbReference type="Google" id="ProtNLM"/>
    </source>
</evidence>
<dbReference type="InterPro" id="IPR009862">
    <property type="entry name" value="DUF1419"/>
</dbReference>
<evidence type="ECO:0000313" key="1">
    <source>
        <dbReference type="EMBL" id="ABN47053.1"/>
    </source>
</evidence>
<keyword evidence="1" id="KW-0614">Plasmid</keyword>
<accession>A4KVF2</accession>
<protein>
    <recommendedName>
        <fullName evidence="3">DUF1419 domain-containing protein</fullName>
    </recommendedName>
</protein>
<name>A4KVF2_SINMM</name>
<reference evidence="2" key="2">
    <citation type="journal article" date="2011" name="J. Biotechnol.">
        <title>The complete genome sequence of the dominant Sinorhizobium meliloti field isolate SM11 extends the S. meliloti pan-genome.</title>
        <authorList>
            <person name="Schneiker-Bekel S."/>
            <person name="Wibberg D."/>
            <person name="Bekel T."/>
            <person name="Blom J."/>
            <person name="Linke B."/>
            <person name="Neuweger H."/>
            <person name="Stiens M."/>
            <person name="Vorholter F.J."/>
            <person name="Weidner S."/>
            <person name="Goesmann A."/>
            <person name="Puhler A."/>
            <person name="Schluter A."/>
        </authorList>
    </citation>
    <scope>NUCLEOTIDE SEQUENCE [LARGE SCALE GENOMIC DNA]</scope>
    <source>
        <strain evidence="2">SM11</strain>
        <plasmid evidence="2">pSmeSM11b</plasmid>
    </source>
</reference>
<proteinExistence type="predicted"/>
<dbReference type="Proteomes" id="UP000009045">
    <property type="component" value="Plasmid pSmeSM11b"/>
</dbReference>
<dbReference type="EMBL" id="EF066650">
    <property type="protein sequence ID" value="ABN47053.1"/>
    <property type="molecule type" value="Genomic_DNA"/>
</dbReference>
<reference evidence="1 2" key="1">
    <citation type="journal article" date="2007" name="FEMS Microbiol. Lett.">
        <title>Sequence analysis of the 181-kb accessory plasmid pSmeSM11b, isolated from a dominant Sinorhizobium meliloti strain identified during a long-term field release experiment.</title>
        <authorList>
            <person name="Stiens M."/>
            <person name="Schneiker S."/>
            <person name="Puhler A."/>
            <person name="Schluter A."/>
        </authorList>
    </citation>
    <scope>NUCLEOTIDE SEQUENCE [LARGE SCALE GENOMIC DNA]</scope>
    <source>
        <strain evidence="1 2">SM11</strain>
        <plasmid evidence="2">pSmeSM11b</plasmid>
    </source>
</reference>